<evidence type="ECO:0000313" key="5">
    <source>
        <dbReference type="Proteomes" id="UP000295399"/>
    </source>
</evidence>
<dbReference type="AlphaFoldDB" id="A0A4R2PS57"/>
<feature type="coiled-coil region" evidence="1">
    <location>
        <begin position="190"/>
        <end position="217"/>
    </location>
</feature>
<dbReference type="RefSeq" id="WP_132707567.1">
    <property type="nucleotide sequence ID" value="NZ_JACIGF010000002.1"/>
</dbReference>
<evidence type="ECO:0000256" key="1">
    <source>
        <dbReference type="SAM" id="Coils"/>
    </source>
</evidence>
<keyword evidence="3" id="KW-0812">Transmembrane</keyword>
<dbReference type="Proteomes" id="UP000295399">
    <property type="component" value="Unassembled WGS sequence"/>
</dbReference>
<feature type="region of interest" description="Disordered" evidence="2">
    <location>
        <begin position="1"/>
        <end position="24"/>
    </location>
</feature>
<name>A0A4R2PS57_RHOSA</name>
<evidence type="ECO:0008006" key="6">
    <source>
        <dbReference type="Google" id="ProtNLM"/>
    </source>
</evidence>
<evidence type="ECO:0000313" key="4">
    <source>
        <dbReference type="EMBL" id="TCP37914.1"/>
    </source>
</evidence>
<keyword evidence="3" id="KW-1133">Transmembrane helix</keyword>
<dbReference type="OrthoDB" id="9777715at2"/>
<proteinExistence type="predicted"/>
<gene>
    <name evidence="4" type="ORF">EV659_102323</name>
</gene>
<evidence type="ECO:0000256" key="3">
    <source>
        <dbReference type="SAM" id="Phobius"/>
    </source>
</evidence>
<dbReference type="Gene3D" id="1.20.120.20">
    <property type="entry name" value="Apolipoprotein"/>
    <property type="match status" value="1"/>
</dbReference>
<protein>
    <recommendedName>
        <fullName evidence="6">Apolipoprotein A1/A4/E domain-containing protein</fullName>
    </recommendedName>
</protein>
<dbReference type="EMBL" id="SLXO01000002">
    <property type="protein sequence ID" value="TCP37914.1"/>
    <property type="molecule type" value="Genomic_DNA"/>
</dbReference>
<evidence type="ECO:0000256" key="2">
    <source>
        <dbReference type="SAM" id="MobiDB-lite"/>
    </source>
</evidence>
<comment type="caution">
    <text evidence="4">The sequence shown here is derived from an EMBL/GenBank/DDBJ whole genome shotgun (WGS) entry which is preliminary data.</text>
</comment>
<keyword evidence="1" id="KW-0175">Coiled coil</keyword>
<reference evidence="4 5" key="1">
    <citation type="submission" date="2019-03" db="EMBL/GenBank/DDBJ databases">
        <title>Genomic Encyclopedia of Type Strains, Phase IV (KMG-IV): sequencing the most valuable type-strain genomes for metagenomic binning, comparative biology and taxonomic classification.</title>
        <authorList>
            <person name="Goeker M."/>
        </authorList>
    </citation>
    <scope>NUCLEOTIDE SEQUENCE [LARGE SCALE GENOMIC DNA]</scope>
    <source>
        <strain evidence="4 5">DSM 2132</strain>
    </source>
</reference>
<keyword evidence="3" id="KW-0472">Membrane</keyword>
<feature type="transmembrane region" description="Helical" evidence="3">
    <location>
        <begin position="39"/>
        <end position="60"/>
    </location>
</feature>
<keyword evidence="5" id="KW-1185">Reference proteome</keyword>
<accession>A0A4R2PS57</accession>
<organism evidence="4 5">
    <name type="scientific">Rhodothalassium salexigens DSM 2132</name>
    <dbReference type="NCBI Taxonomy" id="1188247"/>
    <lineage>
        <taxon>Bacteria</taxon>
        <taxon>Pseudomonadati</taxon>
        <taxon>Pseudomonadota</taxon>
        <taxon>Alphaproteobacteria</taxon>
        <taxon>Rhodothalassiales</taxon>
        <taxon>Rhodothalassiaceae</taxon>
        <taxon>Rhodothalassium</taxon>
    </lineage>
</organism>
<feature type="compositionally biased region" description="Low complexity" evidence="2">
    <location>
        <begin position="14"/>
        <end position="24"/>
    </location>
</feature>
<sequence length="960" mass="103389">MRPTIHFEAPEGETPTPSSAPATPLARIKQPRTGRVRRIVPPLLAGVATLAWFAAIGYALASGRVAIDPASLGPIDVGALLGGGLAPVMLVWLAALVLQRTDPLLEHRLDIAQNMNRAFAPVDAAEARVKLLNSRLTKSVEQLDVAGKLAAERIGSLEQSFRGEISELFSVTADTEAKATAMREALRRERDALGALCAQLDDTLAEAEQRLGGATQSLAAGTESLANQTRTSVDTLDGVRVELDRTAGETADRLGDLHARLETARTAGAQAAETIDRRLSEAVAAATATVDQAGQTLISHLDGAERRLSERTTRTVDGLTAQIDAAGENLSSRLESLSQTVSGQIAAAQDTLEGGMGRIEDRVGTVEAMARSLSQDLASTGRTLAETAERTVLAARELDDGFGDKISQLADGAEAAMAKAQTAARDIHRQAEDMRRLIDDTMQAATDSANRINETIVGEMSAIPETVDEAVEGVLTPIRTGNRALVQEMELLNDHAQTLEQAMEARLAALNHAAREHSDTMAKQTERLSTQWTGMIDRAETANTRITAAVDGMETRAERIQTIHDALLAALDSADKRVEAQGRQIAALSEDTVASFQAMLARADQVVTRLSDADGAVATSLAGLSDAGDRVADRLSAHRQTLEQERGALETGIAQNRDTLASVLEDLRAERDRVDAHTAQMIDRSGAALDRLSTTLETLDAARTATETTIQQAADRFVEQASEIREMATLVDDGTAEAAKRLEQRLARTVSRSVEASGSAMDQLAALYRGRFAKLSEETAHGFERALALLKQTAQSTNETSNQVTAHVRDEADRLAQMSRDFEAKAAELAARRQEATEDEFIRASSFIIERLASDSIDVTKVLMDDVPDDAWAKFLAGDRSRFARQALKIGTPHLRQRIRERYDTDGEFRTAASKYVREFEGLLEQAAQREGGNALSTTLISSDLGKLYTTLVQALRKAH</sequence>
<dbReference type="InParanoid" id="A0A4R2PS57"/>